<evidence type="ECO:0000313" key="1">
    <source>
        <dbReference type="EMBL" id="GAT78630.1"/>
    </source>
</evidence>
<organism evidence="1 2">
    <name type="scientific">Ehrlichia ruminantium</name>
    <name type="common">heartwater rickettsia</name>
    <name type="synonym">Cowdria ruminantium</name>
    <dbReference type="NCBI Taxonomy" id="779"/>
    <lineage>
        <taxon>Bacteria</taxon>
        <taxon>Pseudomonadati</taxon>
        <taxon>Pseudomonadota</taxon>
        <taxon>Alphaproteobacteria</taxon>
        <taxon>Rickettsiales</taxon>
        <taxon>Anaplasmataceae</taxon>
        <taxon>Ehrlichia</taxon>
    </lineage>
</organism>
<name>A0A170T6P0_EHRRU</name>
<protein>
    <submittedName>
        <fullName evidence="1">Uncharacterized protein</fullName>
    </submittedName>
</protein>
<reference evidence="2" key="1">
    <citation type="submission" date="2016-05" db="EMBL/GenBank/DDBJ databases">
        <title>Draft genome sequences of four strains of Ehrlichia ruminantium, a tick-borne pathogen of ruminants, isolated from Zimbabwe, The Gambia and Ghana.</title>
        <authorList>
            <person name="Nakao R."/>
            <person name="Jongejan F."/>
            <person name="Sugimoto C."/>
        </authorList>
    </citation>
    <scope>NUCLEOTIDE SEQUENCE [LARGE SCALE GENOMIC DNA]</scope>
    <source>
        <strain evidence="2">Pokoase 417</strain>
    </source>
</reference>
<comment type="caution">
    <text evidence="1">The sequence shown here is derived from an EMBL/GenBank/DDBJ whole genome shotgun (WGS) entry which is preliminary data.</text>
</comment>
<dbReference type="AlphaFoldDB" id="A0A170T6P0"/>
<proteinExistence type="predicted"/>
<evidence type="ECO:0000313" key="2">
    <source>
        <dbReference type="Proteomes" id="UP000092731"/>
    </source>
</evidence>
<dbReference type="EMBL" id="BDDM01000258">
    <property type="protein sequence ID" value="GAT78630.1"/>
    <property type="molecule type" value="Genomic_DNA"/>
</dbReference>
<gene>
    <name evidence="1" type="ORF">EHRUM3_08590</name>
</gene>
<dbReference type="Proteomes" id="UP000092731">
    <property type="component" value="Unassembled WGS sequence"/>
</dbReference>
<accession>A0A170T6P0</accession>
<sequence length="49" mass="5745">MHHLLHPIKRCIQNFFMLVIMLELYGTETITVCNLKENSISYMVGYLSV</sequence>